<dbReference type="InterPro" id="IPR051690">
    <property type="entry name" value="PseI-like"/>
</dbReference>
<comment type="caution">
    <text evidence="2">The sequence shown here is derived from an EMBL/GenBank/DDBJ whole genome shotgun (WGS) entry which is preliminary data.</text>
</comment>
<dbReference type="InterPro" id="IPR013132">
    <property type="entry name" value="PseI/NeuA/B-like_N"/>
</dbReference>
<organism evidence="2">
    <name type="scientific">marine sediment metagenome</name>
    <dbReference type="NCBI Taxonomy" id="412755"/>
    <lineage>
        <taxon>unclassified sequences</taxon>
        <taxon>metagenomes</taxon>
        <taxon>ecological metagenomes</taxon>
    </lineage>
</organism>
<name>X1GG13_9ZZZZ</name>
<feature type="domain" description="PseI/NeuA/B-like" evidence="1">
    <location>
        <begin position="38"/>
        <end position="147"/>
    </location>
</feature>
<proteinExistence type="predicted"/>
<dbReference type="Gene3D" id="3.20.20.70">
    <property type="entry name" value="Aldolase class I"/>
    <property type="match status" value="1"/>
</dbReference>
<protein>
    <recommendedName>
        <fullName evidence="1">PseI/NeuA/B-like domain-containing protein</fullName>
    </recommendedName>
</protein>
<dbReference type="EMBL" id="BARU01025029">
    <property type="protein sequence ID" value="GAH56157.1"/>
    <property type="molecule type" value="Genomic_DNA"/>
</dbReference>
<dbReference type="InterPro" id="IPR013785">
    <property type="entry name" value="Aldolase_TIM"/>
</dbReference>
<sequence>MNNKIKIYDRFIGHECPVFIIAEAGVNHNGSIELAKKMVNVAKESSADAIKFQTFKTENMTIKNAQKAEYQENAIGEGSQYEMLKNLELTDAEFIELAEYAKKKDIIFLSTPFDKHSVDLLEGLGVSAYKIGSGDLTNNPLLKYIAEK</sequence>
<accession>X1GG13</accession>
<dbReference type="PANTHER" id="PTHR42966">
    <property type="entry name" value="N-ACETYLNEURAMINATE SYNTHASE"/>
    <property type="match status" value="1"/>
</dbReference>
<dbReference type="PANTHER" id="PTHR42966:SF1">
    <property type="entry name" value="SIALIC ACID SYNTHASE"/>
    <property type="match status" value="1"/>
</dbReference>
<dbReference type="AlphaFoldDB" id="X1GG13"/>
<reference evidence="2" key="1">
    <citation type="journal article" date="2014" name="Front. Microbiol.">
        <title>High frequency of phylogenetically diverse reductive dehalogenase-homologous genes in deep subseafloor sedimentary metagenomes.</title>
        <authorList>
            <person name="Kawai M."/>
            <person name="Futagami T."/>
            <person name="Toyoda A."/>
            <person name="Takaki Y."/>
            <person name="Nishi S."/>
            <person name="Hori S."/>
            <person name="Arai W."/>
            <person name="Tsubouchi T."/>
            <person name="Morono Y."/>
            <person name="Uchiyama I."/>
            <person name="Ito T."/>
            <person name="Fujiyama A."/>
            <person name="Inagaki F."/>
            <person name="Takami H."/>
        </authorList>
    </citation>
    <scope>NUCLEOTIDE SEQUENCE</scope>
    <source>
        <strain evidence="2">Expedition CK06-06</strain>
    </source>
</reference>
<evidence type="ECO:0000313" key="2">
    <source>
        <dbReference type="EMBL" id="GAH56157.1"/>
    </source>
</evidence>
<dbReference type="SUPFAM" id="SSF51569">
    <property type="entry name" value="Aldolase"/>
    <property type="match status" value="1"/>
</dbReference>
<dbReference type="Pfam" id="PF03102">
    <property type="entry name" value="NeuB"/>
    <property type="match status" value="1"/>
</dbReference>
<evidence type="ECO:0000259" key="1">
    <source>
        <dbReference type="Pfam" id="PF03102"/>
    </source>
</evidence>
<dbReference type="GO" id="GO:0016051">
    <property type="term" value="P:carbohydrate biosynthetic process"/>
    <property type="evidence" value="ECO:0007669"/>
    <property type="project" value="InterPro"/>
</dbReference>
<dbReference type="GO" id="GO:0047444">
    <property type="term" value="F:N-acylneuraminate-9-phosphate synthase activity"/>
    <property type="evidence" value="ECO:0007669"/>
    <property type="project" value="TreeGrafter"/>
</dbReference>
<gene>
    <name evidence="2" type="ORF">S03H2_40378</name>
</gene>
<feature type="non-terminal residue" evidence="2">
    <location>
        <position position="148"/>
    </location>
</feature>